<dbReference type="InterPro" id="IPR006680">
    <property type="entry name" value="Amidohydro-rel"/>
</dbReference>
<dbReference type="Gene3D" id="3.40.50.10910">
    <property type="entry name" value="Amidohydrolase"/>
    <property type="match status" value="1"/>
</dbReference>
<proteinExistence type="predicted"/>
<gene>
    <name evidence="2" type="ORF">nbrc107696_05340</name>
</gene>
<dbReference type="PANTHER" id="PTHR43135:SF3">
    <property type="entry name" value="ALPHA-D-RIBOSE 1-METHYLPHOSPHONATE 5-TRIPHOSPHATE DIPHOSPHATASE"/>
    <property type="match status" value="1"/>
</dbReference>
<reference evidence="3" key="1">
    <citation type="submission" date="2019-06" db="EMBL/GenBank/DDBJ databases">
        <title>Gordonia isolated from sludge of a wastewater treatment plant.</title>
        <authorList>
            <person name="Tamura T."/>
            <person name="Aoyama K."/>
            <person name="Kang Y."/>
            <person name="Saito S."/>
            <person name="Akiyama N."/>
            <person name="Yazawa K."/>
            <person name="Gonoi T."/>
            <person name="Mikami Y."/>
        </authorList>
    </citation>
    <scope>NUCLEOTIDE SEQUENCE [LARGE SCALE GENOMIC DNA]</scope>
    <source>
        <strain evidence="3">NBRC 107696</strain>
    </source>
</reference>
<comment type="caution">
    <text evidence="2">The sequence shown here is derived from an EMBL/GenBank/DDBJ whole genome shotgun (WGS) entry which is preliminary data.</text>
</comment>
<dbReference type="InterPro" id="IPR051781">
    <property type="entry name" value="Metallo-dep_Hydrolase"/>
</dbReference>
<keyword evidence="3" id="KW-1185">Reference proteome</keyword>
<accession>A0A7I9V3S9</accession>
<protein>
    <recommendedName>
        <fullName evidence="1">Amidohydrolase-related domain-containing protein</fullName>
    </recommendedName>
</protein>
<evidence type="ECO:0000259" key="1">
    <source>
        <dbReference type="Pfam" id="PF01979"/>
    </source>
</evidence>
<dbReference type="Pfam" id="PF01979">
    <property type="entry name" value="Amidohydro_1"/>
    <property type="match status" value="1"/>
</dbReference>
<dbReference type="PANTHER" id="PTHR43135">
    <property type="entry name" value="ALPHA-D-RIBOSE 1-METHYLPHOSPHONATE 5-TRIPHOSPHATE DIPHOSPHATASE"/>
    <property type="match status" value="1"/>
</dbReference>
<dbReference type="Proteomes" id="UP000444960">
    <property type="component" value="Unassembled WGS sequence"/>
</dbReference>
<sequence length="220" mass="23331">MTAVCEEAHARGVLVAAHAQSVEGVRNALLAGVDTIEHGSSMDEETIALYKDNPKSLRGWSAMIPTLQACMPLVKLDQSVTSANDVVHANAVLVLDEMVAGIAAARENDIPIGMGTDSAVTYVTHANTWLELEYLVRFGGFTIAEAVNTATAGNARILGIDDVTGSLEVGKSADVILLDRNPMDALSALRQPRAVIAHGHLIENPVIDRITEIDDQLASI</sequence>
<evidence type="ECO:0000313" key="2">
    <source>
        <dbReference type="EMBL" id="GEE00088.1"/>
    </source>
</evidence>
<dbReference type="Gene3D" id="1.20.58.520">
    <property type="entry name" value="Amidohydrolase"/>
    <property type="match status" value="1"/>
</dbReference>
<feature type="domain" description="Amidohydrolase-related" evidence="1">
    <location>
        <begin position="1"/>
        <end position="195"/>
    </location>
</feature>
<dbReference type="AlphaFoldDB" id="A0A7I9V3S9"/>
<dbReference type="SUPFAM" id="SSF51556">
    <property type="entry name" value="Metallo-dependent hydrolases"/>
    <property type="match status" value="1"/>
</dbReference>
<dbReference type="InterPro" id="IPR032466">
    <property type="entry name" value="Metal_Hydrolase"/>
</dbReference>
<name>A0A7I9V3S9_9ACTN</name>
<dbReference type="GO" id="GO:0016787">
    <property type="term" value="F:hydrolase activity"/>
    <property type="evidence" value="ECO:0007669"/>
    <property type="project" value="InterPro"/>
</dbReference>
<organism evidence="2 3">
    <name type="scientific">Gordonia spumicola</name>
    <dbReference type="NCBI Taxonomy" id="589161"/>
    <lineage>
        <taxon>Bacteria</taxon>
        <taxon>Bacillati</taxon>
        <taxon>Actinomycetota</taxon>
        <taxon>Actinomycetes</taxon>
        <taxon>Mycobacteriales</taxon>
        <taxon>Gordoniaceae</taxon>
        <taxon>Gordonia</taxon>
    </lineage>
</organism>
<evidence type="ECO:0000313" key="3">
    <source>
        <dbReference type="Proteomes" id="UP000444960"/>
    </source>
</evidence>
<dbReference type="EMBL" id="BJOV01000002">
    <property type="protein sequence ID" value="GEE00088.1"/>
    <property type="molecule type" value="Genomic_DNA"/>
</dbReference>